<dbReference type="InterPro" id="IPR058789">
    <property type="entry name" value="ApnL_C"/>
</dbReference>
<evidence type="ECO:0000313" key="4">
    <source>
        <dbReference type="EMBL" id="MEJ8855539.1"/>
    </source>
</evidence>
<evidence type="ECO:0000313" key="5">
    <source>
        <dbReference type="Proteomes" id="UP001367030"/>
    </source>
</evidence>
<gene>
    <name evidence="4" type="ORF">WKW79_13220</name>
</gene>
<protein>
    <submittedName>
        <fullName evidence="4">Uncharacterized protein</fullName>
    </submittedName>
</protein>
<dbReference type="RefSeq" id="WP_340335604.1">
    <property type="nucleotide sequence ID" value="NZ_JBBKZS010000004.1"/>
</dbReference>
<feature type="domain" description="D-apionate lactonase N-terminal" evidence="1">
    <location>
        <begin position="17"/>
        <end position="241"/>
    </location>
</feature>
<evidence type="ECO:0000259" key="2">
    <source>
        <dbReference type="Pfam" id="PF25838"/>
    </source>
</evidence>
<comment type="caution">
    <text evidence="4">The sequence shown here is derived from an EMBL/GenBank/DDBJ whole genome shotgun (WGS) entry which is preliminary data.</text>
</comment>
<reference evidence="4 5" key="1">
    <citation type="submission" date="2024-03" db="EMBL/GenBank/DDBJ databases">
        <title>Novel species of the genus Variovorax.</title>
        <authorList>
            <person name="Liu Q."/>
            <person name="Xin Y.-H."/>
        </authorList>
    </citation>
    <scope>NUCLEOTIDE SEQUENCE [LARGE SCALE GENOMIC DNA]</scope>
    <source>
        <strain evidence="4 5">KACC 18901</strain>
    </source>
</reference>
<dbReference type="Proteomes" id="UP001367030">
    <property type="component" value="Unassembled WGS sequence"/>
</dbReference>
<evidence type="ECO:0000259" key="1">
    <source>
        <dbReference type="Pfam" id="PF25837"/>
    </source>
</evidence>
<proteinExistence type="predicted"/>
<dbReference type="InterPro" id="IPR058787">
    <property type="entry name" value="ApnL_M"/>
</dbReference>
<feature type="domain" description="D-apionate lactonase TIM barrel" evidence="2">
    <location>
        <begin position="271"/>
        <end position="569"/>
    </location>
</feature>
<feature type="domain" description="D-apionate lactonase C-terminal" evidence="3">
    <location>
        <begin position="581"/>
        <end position="657"/>
    </location>
</feature>
<dbReference type="Pfam" id="PF25837">
    <property type="entry name" value="Apionate_lact_N"/>
    <property type="match status" value="1"/>
</dbReference>
<keyword evidence="5" id="KW-1185">Reference proteome</keyword>
<name>A0ABU8X771_9BURK</name>
<dbReference type="Pfam" id="PF25838">
    <property type="entry name" value="Apionate_lact_M"/>
    <property type="match status" value="1"/>
</dbReference>
<evidence type="ECO:0000259" key="3">
    <source>
        <dbReference type="Pfam" id="PF25839"/>
    </source>
</evidence>
<accession>A0ABU8X771</accession>
<dbReference type="InterPro" id="IPR058788">
    <property type="entry name" value="ApnL_N"/>
</dbReference>
<dbReference type="EMBL" id="JBBKZS010000004">
    <property type="protein sequence ID" value="MEJ8855539.1"/>
    <property type="molecule type" value="Genomic_DNA"/>
</dbReference>
<sequence>MKAGSPSRAARVSRAIKLCGTEQADGVGRMLHAGPLTVELDNGNLRYLHVAGVEVLRGLAFLVRDENWGTYVPALADLAIEQRADSFTVTYRADCQRGKQSLRYEVRIEGHGDGSLIFSGTATPATEFLTARTGFVVLHPLKGVAGEALEVEHTDGKVESSTFPALVDPVQPFLNLRSLTHQVLPGLKAVVRMEGDTFEMEDHRNWTDASFKTYVRPLSRPWPYKLKAGEAVRQSVSLTLVGEAPKAGGGDTGKSIEITLGKATDARLPAIGLGMPAQEIDAALASIDLLKRAAPRLLICHFDRREGHGYKQLQGYRRLCEETGAECELEIVVESLYAFDAELTNVASWVREAGLKLSAVAVCPVGDLKSVLPGGKRPPAPPLADLYRAARAAFPDVRLGGGMFSFFTELNRKRPPAKLLDFAHNGTCPIVHAADDRSVMETLEALPFQVQTARSFIGDTAYRIGPSAIGCRDNPHGKTFTPNPGNERLCLVNADPRQRGLFGAAWSLGYVASLAATGIETLCFGAPTGPLGIIHRASESKVPCFDSPGQGGAVYPAYHVVAGLTRGAGAALVEAKSSDDARVRCLAYRAEGATLLWLANMTAQVQTVSVAHRGKAPFGIVLDEASFEEAVTRPAAFEADVKPLDTGQLVLGAYAVALACINDR</sequence>
<dbReference type="Pfam" id="PF25839">
    <property type="entry name" value="Apionate_lact_C"/>
    <property type="match status" value="1"/>
</dbReference>
<organism evidence="4 5">
    <name type="scientific">Variovorax robiniae</name>
    <dbReference type="NCBI Taxonomy" id="1836199"/>
    <lineage>
        <taxon>Bacteria</taxon>
        <taxon>Pseudomonadati</taxon>
        <taxon>Pseudomonadota</taxon>
        <taxon>Betaproteobacteria</taxon>
        <taxon>Burkholderiales</taxon>
        <taxon>Comamonadaceae</taxon>
        <taxon>Variovorax</taxon>
    </lineage>
</organism>